<dbReference type="InterPro" id="IPR039261">
    <property type="entry name" value="FNR_nucleotide-bd"/>
</dbReference>
<feature type="binding site" evidence="11 13">
    <location>
        <position position="254"/>
    </location>
    <ligand>
        <name>[2Fe-2S] cluster</name>
        <dbReference type="ChEBI" id="CHEBI:190135"/>
    </ligand>
</feature>
<dbReference type="PROSITE" id="PS51384">
    <property type="entry name" value="FAD_FR"/>
    <property type="match status" value="1"/>
</dbReference>
<keyword evidence="9 11" id="KW-0408">Iron</keyword>
<comment type="subunit">
    <text evidence="11">Heterotetramer of 2 PyrK and 2 PyrD type B subunits.</text>
</comment>
<dbReference type="Pfam" id="PF10418">
    <property type="entry name" value="DHODB_Fe-S_bind"/>
    <property type="match status" value="1"/>
</dbReference>
<dbReference type="PANTHER" id="PTHR43513">
    <property type="entry name" value="DIHYDROOROTATE DEHYDROGENASE B (NAD(+)), ELECTRON TRANSFER SUBUNIT"/>
    <property type="match status" value="1"/>
</dbReference>
<evidence type="ECO:0000256" key="3">
    <source>
        <dbReference type="ARBA" id="ARBA00022630"/>
    </source>
</evidence>
<evidence type="ECO:0000256" key="2">
    <source>
        <dbReference type="ARBA" id="ARBA00022448"/>
    </source>
</evidence>
<reference evidence="16" key="1">
    <citation type="submission" date="2017-06" db="EMBL/GenBank/DDBJ databases">
        <title>Investigating the central metabolism of Clostridium thermosuccinogenes.</title>
        <authorList>
            <person name="Koendjbiharie J.G."/>
            <person name="Van Kranenburg R."/>
            <person name="Vriesendorp B."/>
        </authorList>
    </citation>
    <scope>NUCLEOTIDE SEQUENCE [LARGE SCALE GENOMIC DNA]</scope>
    <source>
        <strain evidence="16">DSM 5806</strain>
    </source>
</reference>
<dbReference type="InterPro" id="IPR019480">
    <property type="entry name" value="Dihydroorotate_DH_Fe-S-bd"/>
</dbReference>
<dbReference type="InterPro" id="IPR017938">
    <property type="entry name" value="Riboflavin_synthase-like_b-brl"/>
</dbReference>
<keyword evidence="2 11" id="KW-0813">Transport</keyword>
<dbReference type="Gene3D" id="2.10.240.10">
    <property type="entry name" value="Dihydroorotate dehydrogenase, electron transfer subunit"/>
    <property type="match status" value="1"/>
</dbReference>
<feature type="binding site" evidence="11 13">
    <location>
        <position position="238"/>
    </location>
    <ligand>
        <name>[2Fe-2S] cluster</name>
        <dbReference type="ChEBI" id="CHEBI:190135"/>
    </ligand>
</feature>
<dbReference type="Gene3D" id="3.40.50.80">
    <property type="entry name" value="Nucleotide-binding domain of ferredoxin-NADP reductase (FNR) module"/>
    <property type="match status" value="1"/>
</dbReference>
<dbReference type="OrthoDB" id="9789468at2"/>
<dbReference type="SUPFAM" id="SSF52343">
    <property type="entry name" value="Ferredoxin reductase-like, C-terminal NADP-linked domain"/>
    <property type="match status" value="1"/>
</dbReference>
<dbReference type="HAMAP" id="MF_01211">
    <property type="entry name" value="DHODB_Fe_S_bind"/>
    <property type="match status" value="1"/>
</dbReference>
<dbReference type="GO" id="GO:0044205">
    <property type="term" value="P:'de novo' UMP biosynthetic process"/>
    <property type="evidence" value="ECO:0007669"/>
    <property type="project" value="UniProtKB-UniRule"/>
</dbReference>
<evidence type="ECO:0000313" key="15">
    <source>
        <dbReference type="EMBL" id="PNU00681.1"/>
    </source>
</evidence>
<dbReference type="AlphaFoldDB" id="A0A2K2FIG7"/>
<comment type="cofactor">
    <cofactor evidence="13">
        <name>[2Fe-2S] cluster</name>
        <dbReference type="ChEBI" id="CHEBI:190135"/>
    </cofactor>
    <text evidence="13">Binds 1 [2Fe-2S] cluster per subunit.</text>
</comment>
<dbReference type="KEGG" id="cthd:CDO33_07645"/>
<dbReference type="CDD" id="cd06218">
    <property type="entry name" value="DHOD_e_trans"/>
    <property type="match status" value="1"/>
</dbReference>
<comment type="pathway">
    <text evidence="11">Pyrimidine metabolism; UMP biosynthesis via de novo pathway; orotate from (S)-dihydroorotate (NAD(+) route): step 1/1.</text>
</comment>
<feature type="binding site" evidence="11 13">
    <location>
        <position position="230"/>
    </location>
    <ligand>
        <name>[2Fe-2S] cluster</name>
        <dbReference type="ChEBI" id="CHEBI:190135"/>
    </ligand>
</feature>
<keyword evidence="8 11" id="KW-0249">Electron transport</keyword>
<evidence type="ECO:0000259" key="14">
    <source>
        <dbReference type="PROSITE" id="PS51384"/>
    </source>
</evidence>
<dbReference type="EMBL" id="NIOJ01000008">
    <property type="protein sequence ID" value="PNU00681.1"/>
    <property type="molecule type" value="Genomic_DNA"/>
</dbReference>
<dbReference type="InterPro" id="IPR001433">
    <property type="entry name" value="OxRdtase_FAD/NAD-bd"/>
</dbReference>
<evidence type="ECO:0000256" key="8">
    <source>
        <dbReference type="ARBA" id="ARBA00022982"/>
    </source>
</evidence>
<dbReference type="InterPro" id="IPR023455">
    <property type="entry name" value="Dihydroorotate_DHASE_ETsu"/>
</dbReference>
<evidence type="ECO:0000256" key="1">
    <source>
        <dbReference type="ARBA" id="ARBA00006422"/>
    </source>
</evidence>
<evidence type="ECO:0000256" key="12">
    <source>
        <dbReference type="PIRSR" id="PIRSR006816-1"/>
    </source>
</evidence>
<keyword evidence="10 11" id="KW-0411">Iron-sulfur</keyword>
<dbReference type="GO" id="GO:0009055">
    <property type="term" value="F:electron transfer activity"/>
    <property type="evidence" value="ECO:0007669"/>
    <property type="project" value="UniProtKB-UniRule"/>
</dbReference>
<keyword evidence="4 11" id="KW-0001">2Fe-2S</keyword>
<evidence type="ECO:0000256" key="7">
    <source>
        <dbReference type="ARBA" id="ARBA00022975"/>
    </source>
</evidence>
<comment type="cofactor">
    <cofactor evidence="11 12">
        <name>FAD</name>
        <dbReference type="ChEBI" id="CHEBI:57692"/>
    </cofactor>
    <text evidence="11 12">Binds 1 FAD per subunit.</text>
</comment>
<sequence>MAKILKEKIISVEEIGPEVFKMTIESGYVSEKASPGQFVNVKCGDGSNPLLRRPISICDVDRKAGTFDLVFQVRGAGTGILSTKKPGDEIDMIAPLGRGFGIPEGAKKIGVVGGGIGIFPLLFLLKERKAIAAKENEPLESIAFLGFRNAENIILQREFEKVADRLLISTDDGSEGYHGFITDLLERELERTKLDVVYTCGPKPMMKRVIKIAAERNIRCQVSLEERMGCGIGACLVCACKTKLGDGWEYSHVCKDGPVFWSDEVMLE</sequence>
<evidence type="ECO:0000256" key="6">
    <source>
        <dbReference type="ARBA" id="ARBA00022827"/>
    </source>
</evidence>
<feature type="binding site" evidence="11 12">
    <location>
        <begin position="53"/>
        <end position="56"/>
    </location>
    <ligand>
        <name>FAD</name>
        <dbReference type="ChEBI" id="CHEBI:57692"/>
    </ligand>
</feature>
<organism evidence="15 16">
    <name type="scientific">Clostridium thermosuccinogenes</name>
    <dbReference type="NCBI Taxonomy" id="84032"/>
    <lineage>
        <taxon>Bacteria</taxon>
        <taxon>Bacillati</taxon>
        <taxon>Bacillota</taxon>
        <taxon>Clostridia</taxon>
        <taxon>Eubacteriales</taxon>
        <taxon>Clostridiaceae</taxon>
        <taxon>Clostridium</taxon>
    </lineage>
</organism>
<dbReference type="Gene3D" id="2.40.30.10">
    <property type="entry name" value="Translation factors"/>
    <property type="match status" value="1"/>
</dbReference>
<evidence type="ECO:0000256" key="5">
    <source>
        <dbReference type="ARBA" id="ARBA00022723"/>
    </source>
</evidence>
<keyword evidence="3 11" id="KW-0285">Flavoprotein</keyword>
<dbReference type="InterPro" id="IPR037117">
    <property type="entry name" value="Dihydroorotate_DH_ele_sf"/>
</dbReference>
<keyword evidence="16" id="KW-1185">Reference proteome</keyword>
<feature type="domain" description="FAD-binding FR-type" evidence="14">
    <location>
        <begin position="2"/>
        <end position="102"/>
    </location>
</feature>
<keyword evidence="5 11" id="KW-0479">Metal-binding</keyword>
<dbReference type="InterPro" id="IPR017927">
    <property type="entry name" value="FAD-bd_FR_type"/>
</dbReference>
<dbReference type="GO" id="GO:0050660">
    <property type="term" value="F:flavin adenine dinucleotide binding"/>
    <property type="evidence" value="ECO:0007669"/>
    <property type="project" value="InterPro"/>
</dbReference>
<dbReference type="InterPro" id="IPR050353">
    <property type="entry name" value="PyrK_electron_transfer"/>
</dbReference>
<dbReference type="GO" id="GO:0016491">
    <property type="term" value="F:oxidoreductase activity"/>
    <property type="evidence" value="ECO:0007669"/>
    <property type="project" value="InterPro"/>
</dbReference>
<dbReference type="GO" id="GO:0051537">
    <property type="term" value="F:2 iron, 2 sulfur cluster binding"/>
    <property type="evidence" value="ECO:0007669"/>
    <property type="project" value="UniProtKB-KW"/>
</dbReference>
<name>A0A2K2FIG7_9CLOT</name>
<dbReference type="PIRSF" id="PIRSF006816">
    <property type="entry name" value="Cyc3_hyd_g"/>
    <property type="match status" value="1"/>
</dbReference>
<feature type="binding site" evidence="11 13">
    <location>
        <position position="235"/>
    </location>
    <ligand>
        <name>[2Fe-2S] cluster</name>
        <dbReference type="ChEBI" id="CHEBI:190135"/>
    </ligand>
</feature>
<dbReference type="RefSeq" id="WP_103080710.1">
    <property type="nucleotide sequence ID" value="NZ_CP021850.1"/>
</dbReference>
<comment type="function">
    <text evidence="11">Responsible for channeling the electrons from the oxidation of dihydroorotate from the FMN redox center in the PyrD type B subunit to the ultimate electron acceptor NAD(+).</text>
</comment>
<comment type="cofactor">
    <cofactor evidence="11">
        <name>[2Fe-2S] cluster</name>
        <dbReference type="ChEBI" id="CHEBI:190135"/>
    </cofactor>
    <text evidence="11">Binds 1 [2Fe-2S] cluster per subunit.</text>
</comment>
<dbReference type="PANTHER" id="PTHR43513:SF3">
    <property type="entry name" value="DIHYDROOROTATE DEHYDROGENASE B (NAD(+)), ELECTRON TRANSFER SUBUNIT-RELATED"/>
    <property type="match status" value="1"/>
</dbReference>
<evidence type="ECO:0000256" key="13">
    <source>
        <dbReference type="PIRSR" id="PIRSR006816-2"/>
    </source>
</evidence>
<dbReference type="NCBIfam" id="NF000798">
    <property type="entry name" value="PRK00054.1-3"/>
    <property type="match status" value="1"/>
</dbReference>
<protein>
    <recommendedName>
        <fullName evidence="11">Dihydroorotate dehydrogenase B (NAD(+)), electron transfer subunit</fullName>
    </recommendedName>
    <alternativeName>
        <fullName evidence="11">Dihydroorotate oxidase B, electron transfer subunit</fullName>
    </alternativeName>
</protein>
<dbReference type="GO" id="GO:0046872">
    <property type="term" value="F:metal ion binding"/>
    <property type="evidence" value="ECO:0007669"/>
    <property type="project" value="UniProtKB-KW"/>
</dbReference>
<dbReference type="UniPathway" id="UPA00070">
    <property type="reaction ID" value="UER00945"/>
</dbReference>
<feature type="binding site" evidence="11 12">
    <location>
        <begin position="77"/>
        <end position="78"/>
    </location>
    <ligand>
        <name>FAD</name>
        <dbReference type="ChEBI" id="CHEBI:57692"/>
    </ligand>
</feature>
<evidence type="ECO:0000256" key="4">
    <source>
        <dbReference type="ARBA" id="ARBA00022714"/>
    </source>
</evidence>
<comment type="caution">
    <text evidence="15">The sequence shown here is derived from an EMBL/GenBank/DDBJ whole genome shotgun (WGS) entry which is preliminary data.</text>
</comment>
<dbReference type="Proteomes" id="UP000236151">
    <property type="component" value="Unassembled WGS sequence"/>
</dbReference>
<keyword evidence="6 11" id="KW-0274">FAD</keyword>
<dbReference type="InterPro" id="IPR012165">
    <property type="entry name" value="Cyt_c3_hydrogenase_gsu"/>
</dbReference>
<keyword evidence="7 11" id="KW-0665">Pyrimidine biosynthesis</keyword>
<gene>
    <name evidence="11" type="primary">pyrK</name>
    <name evidence="15" type="ORF">CDQ84_05145</name>
</gene>
<evidence type="ECO:0000256" key="11">
    <source>
        <dbReference type="HAMAP-Rule" id="MF_01211"/>
    </source>
</evidence>
<accession>A0A2K2FIG7</accession>
<proteinExistence type="inferred from homology"/>
<evidence type="ECO:0000256" key="9">
    <source>
        <dbReference type="ARBA" id="ARBA00023004"/>
    </source>
</evidence>
<dbReference type="Pfam" id="PF00175">
    <property type="entry name" value="NAD_binding_1"/>
    <property type="match status" value="1"/>
</dbReference>
<feature type="binding site" evidence="11 12">
    <location>
        <begin position="70"/>
        <end position="72"/>
    </location>
    <ligand>
        <name>FAD</name>
        <dbReference type="ChEBI" id="CHEBI:57692"/>
    </ligand>
</feature>
<evidence type="ECO:0000313" key="16">
    <source>
        <dbReference type="Proteomes" id="UP000236151"/>
    </source>
</evidence>
<evidence type="ECO:0000256" key="10">
    <source>
        <dbReference type="ARBA" id="ARBA00023014"/>
    </source>
</evidence>
<dbReference type="SUPFAM" id="SSF63380">
    <property type="entry name" value="Riboflavin synthase domain-like"/>
    <property type="match status" value="1"/>
</dbReference>
<comment type="similarity">
    <text evidence="1 11">Belongs to the PyrK family.</text>
</comment>